<proteinExistence type="inferred from homology"/>
<feature type="transmembrane region" description="Helical" evidence="7">
    <location>
        <begin position="231"/>
        <end position="250"/>
    </location>
</feature>
<feature type="transmembrane region" description="Helical" evidence="7">
    <location>
        <begin position="63"/>
        <end position="81"/>
    </location>
</feature>
<feature type="transmembrane region" description="Helical" evidence="7">
    <location>
        <begin position="87"/>
        <end position="107"/>
    </location>
</feature>
<evidence type="ECO:0000313" key="9">
    <source>
        <dbReference type="Proteomes" id="UP001176961"/>
    </source>
</evidence>
<evidence type="ECO:0000256" key="6">
    <source>
        <dbReference type="ARBA" id="ARBA00023136"/>
    </source>
</evidence>
<feature type="transmembrane region" description="Helical" evidence="7">
    <location>
        <begin position="119"/>
        <end position="137"/>
    </location>
</feature>
<keyword evidence="5 7" id="KW-1133">Transmembrane helix</keyword>
<organism evidence="8 9">
    <name type="scientific">Cylicocyclus nassatus</name>
    <name type="common">Nematode worm</name>
    <dbReference type="NCBI Taxonomy" id="53992"/>
    <lineage>
        <taxon>Eukaryota</taxon>
        <taxon>Metazoa</taxon>
        <taxon>Ecdysozoa</taxon>
        <taxon>Nematoda</taxon>
        <taxon>Chromadorea</taxon>
        <taxon>Rhabditida</taxon>
        <taxon>Rhabditina</taxon>
        <taxon>Rhabditomorpha</taxon>
        <taxon>Strongyloidea</taxon>
        <taxon>Strongylidae</taxon>
        <taxon>Cylicocyclus</taxon>
    </lineage>
</organism>
<feature type="transmembrane region" description="Helical" evidence="7">
    <location>
        <begin position="193"/>
        <end position="211"/>
    </location>
</feature>
<dbReference type="InterPro" id="IPR013657">
    <property type="entry name" value="SCL35B1-4/HUT1"/>
</dbReference>
<protein>
    <submittedName>
        <fullName evidence="8">Uncharacterized protein</fullName>
    </submittedName>
</protein>
<feature type="transmembrane region" description="Helical" evidence="7">
    <location>
        <begin position="149"/>
        <end position="173"/>
    </location>
</feature>
<dbReference type="EMBL" id="CATQJL010000305">
    <property type="protein sequence ID" value="CAJ0604438.1"/>
    <property type="molecule type" value="Genomic_DNA"/>
</dbReference>
<comment type="similarity">
    <text evidence="2">Belongs to the nucleotide-sugar transporter family. SLC35B subfamily.</text>
</comment>
<dbReference type="AlphaFoldDB" id="A0AA36H5N5"/>
<keyword evidence="9" id="KW-1185">Reference proteome</keyword>
<sequence length="292" mass="32550">MLVRAVVGTLAGCVGCQAGVEILQRKVKNSLNLLTLATCVFVSLEGILFRSMLSVKQEIPLRVYIKIVSIFFIVNLCNNTSIRCDIYFPLFIIFKSGSLLANIILCTLLRNRIYTTTKIFSVLIVTAGIIMFTLASYESKPSISTSDLYFFGIPPFCVGLVLLTTALMLSAYLGICQEDMYRTYGKHAKQSMFMVHTLSIPVYIVLGSELYDAVLAANSTEPFQIFDCNLLMPAAWVYILTICVLQYICIDNVYRLTALTTSLNVTMVTSIRKFISVLISFMAIANSKKFKV</sequence>
<comment type="subcellular location">
    <subcellularLocation>
        <location evidence="1">Membrane</location>
        <topology evidence="1">Multi-pass membrane protein</topology>
    </subcellularLocation>
</comment>
<feature type="transmembrane region" description="Helical" evidence="7">
    <location>
        <begin position="34"/>
        <end position="51"/>
    </location>
</feature>
<dbReference type="Proteomes" id="UP001176961">
    <property type="component" value="Unassembled WGS sequence"/>
</dbReference>
<dbReference type="PANTHER" id="PTHR10778:SF16">
    <property type="entry name" value="UAA TRANSPORTER"/>
    <property type="match status" value="1"/>
</dbReference>
<evidence type="ECO:0000256" key="1">
    <source>
        <dbReference type="ARBA" id="ARBA00004141"/>
    </source>
</evidence>
<reference evidence="8" key="1">
    <citation type="submission" date="2023-07" db="EMBL/GenBank/DDBJ databases">
        <authorList>
            <consortium name="CYATHOMIX"/>
        </authorList>
    </citation>
    <scope>NUCLEOTIDE SEQUENCE</scope>
    <source>
        <strain evidence="8">N/A</strain>
    </source>
</reference>
<dbReference type="Pfam" id="PF08449">
    <property type="entry name" value="UAA"/>
    <property type="match status" value="1"/>
</dbReference>
<feature type="transmembrane region" description="Helical" evidence="7">
    <location>
        <begin position="262"/>
        <end position="285"/>
    </location>
</feature>
<evidence type="ECO:0000256" key="4">
    <source>
        <dbReference type="ARBA" id="ARBA00022692"/>
    </source>
</evidence>
<evidence type="ECO:0000256" key="3">
    <source>
        <dbReference type="ARBA" id="ARBA00022448"/>
    </source>
</evidence>
<evidence type="ECO:0000256" key="2">
    <source>
        <dbReference type="ARBA" id="ARBA00010694"/>
    </source>
</evidence>
<dbReference type="GO" id="GO:0005464">
    <property type="term" value="F:UDP-xylose transmembrane transporter activity"/>
    <property type="evidence" value="ECO:0007669"/>
    <property type="project" value="TreeGrafter"/>
</dbReference>
<dbReference type="GO" id="GO:0005462">
    <property type="term" value="F:UDP-N-acetylglucosamine transmembrane transporter activity"/>
    <property type="evidence" value="ECO:0007669"/>
    <property type="project" value="TreeGrafter"/>
</dbReference>
<name>A0AA36H5N5_CYLNA</name>
<keyword evidence="3" id="KW-0813">Transport</keyword>
<comment type="caution">
    <text evidence="8">The sequence shown here is derived from an EMBL/GenBank/DDBJ whole genome shotgun (WGS) entry which is preliminary data.</text>
</comment>
<dbReference type="GO" id="GO:0005789">
    <property type="term" value="C:endoplasmic reticulum membrane"/>
    <property type="evidence" value="ECO:0007669"/>
    <property type="project" value="TreeGrafter"/>
</dbReference>
<dbReference type="PANTHER" id="PTHR10778">
    <property type="entry name" value="SOLUTE CARRIER FAMILY 35 MEMBER B"/>
    <property type="match status" value="1"/>
</dbReference>
<evidence type="ECO:0000256" key="5">
    <source>
        <dbReference type="ARBA" id="ARBA00022989"/>
    </source>
</evidence>
<accession>A0AA36H5N5</accession>
<keyword evidence="4 7" id="KW-0812">Transmembrane</keyword>
<evidence type="ECO:0000256" key="7">
    <source>
        <dbReference type="SAM" id="Phobius"/>
    </source>
</evidence>
<gene>
    <name evidence="8" type="ORF">CYNAS_LOCUS16421</name>
</gene>
<dbReference type="GO" id="GO:0000139">
    <property type="term" value="C:Golgi membrane"/>
    <property type="evidence" value="ECO:0007669"/>
    <property type="project" value="TreeGrafter"/>
</dbReference>
<evidence type="ECO:0000313" key="8">
    <source>
        <dbReference type="EMBL" id="CAJ0604438.1"/>
    </source>
</evidence>
<keyword evidence="6 7" id="KW-0472">Membrane</keyword>